<feature type="transmembrane region" description="Helical" evidence="2">
    <location>
        <begin position="127"/>
        <end position="146"/>
    </location>
</feature>
<keyword evidence="2" id="KW-0472">Membrane</keyword>
<name>A0A6A6HLP2_VIRVR</name>
<sequence length="226" mass="25058">MADSLANGNRKQRRQAAKDRSRSSGGDGSENDAPQIELRYPDKSGPKGKTLLDIAAERNLLREKPAEVDVVETDITAVNEVAAAGDADPIGPFGQAIFLAITLSMLHFTLDVLTYQQYSQAIEWNAIYKRTAMVVPQLIFVTYAFHSRSVSRYPLPKQLFLLAVSVASGCYLIFSANEHAYFAVMKRAPPVGTLLVWSFIEMNLWFSMSSLAAILGYLWWSGFTLL</sequence>
<dbReference type="Proteomes" id="UP000800092">
    <property type="component" value="Unassembled WGS sequence"/>
</dbReference>
<feature type="domain" description="DUF7719" evidence="3">
    <location>
        <begin position="157"/>
        <end position="224"/>
    </location>
</feature>
<keyword evidence="2" id="KW-0812">Transmembrane</keyword>
<feature type="region of interest" description="Disordered" evidence="1">
    <location>
        <begin position="1"/>
        <end position="45"/>
    </location>
</feature>
<feature type="transmembrane region" description="Helical" evidence="2">
    <location>
        <begin position="158"/>
        <end position="174"/>
    </location>
</feature>
<dbReference type="AlphaFoldDB" id="A0A6A6HLP2"/>
<dbReference type="OrthoDB" id="5597489at2759"/>
<dbReference type="EMBL" id="ML991774">
    <property type="protein sequence ID" value="KAF2238947.1"/>
    <property type="molecule type" value="Genomic_DNA"/>
</dbReference>
<feature type="transmembrane region" description="Helical" evidence="2">
    <location>
        <begin position="194"/>
        <end position="220"/>
    </location>
</feature>
<organism evidence="4 5">
    <name type="scientific">Viridothelium virens</name>
    <name type="common">Speckled blister lichen</name>
    <name type="synonym">Trypethelium virens</name>
    <dbReference type="NCBI Taxonomy" id="1048519"/>
    <lineage>
        <taxon>Eukaryota</taxon>
        <taxon>Fungi</taxon>
        <taxon>Dikarya</taxon>
        <taxon>Ascomycota</taxon>
        <taxon>Pezizomycotina</taxon>
        <taxon>Dothideomycetes</taxon>
        <taxon>Dothideomycetes incertae sedis</taxon>
        <taxon>Trypetheliales</taxon>
        <taxon>Trypetheliaceae</taxon>
        <taxon>Viridothelium</taxon>
    </lineage>
</organism>
<proteinExistence type="predicted"/>
<evidence type="ECO:0000259" key="3">
    <source>
        <dbReference type="Pfam" id="PF24841"/>
    </source>
</evidence>
<reference evidence="4" key="1">
    <citation type="journal article" date="2020" name="Stud. Mycol.">
        <title>101 Dothideomycetes genomes: a test case for predicting lifestyles and emergence of pathogens.</title>
        <authorList>
            <person name="Haridas S."/>
            <person name="Albert R."/>
            <person name="Binder M."/>
            <person name="Bloem J."/>
            <person name="Labutti K."/>
            <person name="Salamov A."/>
            <person name="Andreopoulos B."/>
            <person name="Baker S."/>
            <person name="Barry K."/>
            <person name="Bills G."/>
            <person name="Bluhm B."/>
            <person name="Cannon C."/>
            <person name="Castanera R."/>
            <person name="Culley D."/>
            <person name="Daum C."/>
            <person name="Ezra D."/>
            <person name="Gonzalez J."/>
            <person name="Henrissat B."/>
            <person name="Kuo A."/>
            <person name="Liang C."/>
            <person name="Lipzen A."/>
            <person name="Lutzoni F."/>
            <person name="Magnuson J."/>
            <person name="Mondo S."/>
            <person name="Nolan M."/>
            <person name="Ohm R."/>
            <person name="Pangilinan J."/>
            <person name="Park H.-J."/>
            <person name="Ramirez L."/>
            <person name="Alfaro M."/>
            <person name="Sun H."/>
            <person name="Tritt A."/>
            <person name="Yoshinaga Y."/>
            <person name="Zwiers L.-H."/>
            <person name="Turgeon B."/>
            <person name="Goodwin S."/>
            <person name="Spatafora J."/>
            <person name="Crous P."/>
            <person name="Grigoriev I."/>
        </authorList>
    </citation>
    <scope>NUCLEOTIDE SEQUENCE</scope>
    <source>
        <strain evidence="4">Tuck. ex Michener</strain>
    </source>
</reference>
<accession>A0A6A6HLP2</accession>
<dbReference type="PANTHER" id="PTHR37846">
    <property type="entry name" value="YALI0B21296P"/>
    <property type="match status" value="1"/>
</dbReference>
<dbReference type="PANTHER" id="PTHR37846:SF1">
    <property type="entry name" value="DEACETYLASE-LIKE PROTEIN"/>
    <property type="match status" value="1"/>
</dbReference>
<evidence type="ECO:0000313" key="5">
    <source>
        <dbReference type="Proteomes" id="UP000800092"/>
    </source>
</evidence>
<evidence type="ECO:0000256" key="1">
    <source>
        <dbReference type="SAM" id="MobiDB-lite"/>
    </source>
</evidence>
<keyword evidence="2" id="KW-1133">Transmembrane helix</keyword>
<feature type="transmembrane region" description="Helical" evidence="2">
    <location>
        <begin position="96"/>
        <end position="115"/>
    </location>
</feature>
<dbReference type="Pfam" id="PF24841">
    <property type="entry name" value="DUF7719"/>
    <property type="match status" value="1"/>
</dbReference>
<evidence type="ECO:0000256" key="2">
    <source>
        <dbReference type="SAM" id="Phobius"/>
    </source>
</evidence>
<protein>
    <recommendedName>
        <fullName evidence="3">DUF7719 domain-containing protein</fullName>
    </recommendedName>
</protein>
<keyword evidence="5" id="KW-1185">Reference proteome</keyword>
<evidence type="ECO:0000313" key="4">
    <source>
        <dbReference type="EMBL" id="KAF2238947.1"/>
    </source>
</evidence>
<gene>
    <name evidence="4" type="ORF">EV356DRAFT_224647</name>
</gene>
<dbReference type="InterPro" id="IPR056136">
    <property type="entry name" value="DUF7719"/>
</dbReference>